<dbReference type="AlphaFoldDB" id="A0A0P1HCG9"/>
<name>A0A0P1HCG9_9RHOB</name>
<keyword evidence="5" id="KW-0411">Iron-sulfur</keyword>
<dbReference type="InterPro" id="IPR029063">
    <property type="entry name" value="SAM-dependent_MTases_sf"/>
</dbReference>
<dbReference type="Gene3D" id="2.40.50.140">
    <property type="entry name" value="Nucleic acid-binding proteins"/>
    <property type="match status" value="1"/>
</dbReference>
<evidence type="ECO:0000256" key="7">
    <source>
        <dbReference type="PROSITE-ProRule" id="PRU10015"/>
    </source>
</evidence>
<dbReference type="GO" id="GO:0070041">
    <property type="term" value="F:rRNA (uridine-C5-)-methyltransferase activity"/>
    <property type="evidence" value="ECO:0007669"/>
    <property type="project" value="TreeGrafter"/>
</dbReference>
<evidence type="ECO:0000256" key="2">
    <source>
        <dbReference type="ARBA" id="ARBA00022603"/>
    </source>
</evidence>
<evidence type="ECO:0000256" key="5">
    <source>
        <dbReference type="ARBA" id="ARBA00023014"/>
    </source>
</evidence>
<dbReference type="SUPFAM" id="SSF53335">
    <property type="entry name" value="S-adenosyl-L-methionine-dependent methyltransferases"/>
    <property type="match status" value="1"/>
</dbReference>
<evidence type="ECO:0000256" key="4">
    <source>
        <dbReference type="ARBA" id="ARBA00022691"/>
    </source>
</evidence>
<dbReference type="PANTHER" id="PTHR11061:SF49">
    <property type="entry name" value="23S RRNA (URACIL(1939)-C(5))-METHYLTRANSFERASE RLMD"/>
    <property type="match status" value="1"/>
</dbReference>
<dbReference type="Pfam" id="PF05958">
    <property type="entry name" value="tRNA_U5-meth_tr"/>
    <property type="match status" value="1"/>
</dbReference>
<dbReference type="PANTHER" id="PTHR11061">
    <property type="entry name" value="RNA M5U METHYLTRANSFERASE"/>
    <property type="match status" value="1"/>
</dbReference>
<dbReference type="InterPro" id="IPR010280">
    <property type="entry name" value="U5_MeTrfase_fam"/>
</dbReference>
<evidence type="ECO:0000256" key="1">
    <source>
        <dbReference type="ARBA" id="ARBA00022485"/>
    </source>
</evidence>
<dbReference type="Proteomes" id="UP000051326">
    <property type="component" value="Unassembled WGS sequence"/>
</dbReference>
<reference evidence="8 9" key="1">
    <citation type="submission" date="2015-09" db="EMBL/GenBank/DDBJ databases">
        <authorList>
            <consortium name="Swine Surveillance"/>
        </authorList>
    </citation>
    <scope>NUCLEOTIDE SEQUENCE [LARGE SCALE GENOMIC DNA]</scope>
    <source>
        <strain evidence="8 9">CECT 8399</strain>
    </source>
</reference>
<dbReference type="InterPro" id="IPR030390">
    <property type="entry name" value="MeTrfase_TrmA_AS"/>
</dbReference>
<dbReference type="PROSITE" id="PS51687">
    <property type="entry name" value="SAM_MT_RNA_M5U"/>
    <property type="match status" value="1"/>
</dbReference>
<dbReference type="EMBL" id="CYSR01000031">
    <property type="protein sequence ID" value="CUI01317.1"/>
    <property type="molecule type" value="Genomic_DNA"/>
</dbReference>
<feature type="binding site" evidence="6">
    <location>
        <position position="345"/>
    </location>
    <ligand>
        <name>S-adenosyl-L-methionine</name>
        <dbReference type="ChEBI" id="CHEBI:59789"/>
    </ligand>
</feature>
<keyword evidence="1" id="KW-0004">4Fe-4S</keyword>
<dbReference type="Gene3D" id="2.40.50.1070">
    <property type="match status" value="1"/>
</dbReference>
<dbReference type="PROSITE" id="PS01230">
    <property type="entry name" value="TRMA_1"/>
    <property type="match status" value="1"/>
</dbReference>
<comment type="similarity">
    <text evidence="6">Belongs to the class I-like SAM-binding methyltransferase superfamily. RNA M5U methyltransferase family.</text>
</comment>
<keyword evidence="1" id="KW-0479">Metal-binding</keyword>
<sequence length="415" mass="44200">MTDAARITATISRLGHQGDGVADGPLFAPRTLPGEVVSGIAVGSRLTSIRIETPSEHRVQPPCRHYKSCGGCQLQHASDGFVAQWKTDVVRNALTAQGLETEFRPVHTSPSQSRRRATLAVRRTKKGAMAGFHGQASDVITEIPDCRLLDPALMAAIPVAESLALAGASRKTPLSVTVTASDAGLDMFVQNGKPLDGPLRIVLAQLAEKHRIARLTWDDELIAMEQPPVQPFGPALVCPPPGAFLQATKDGEAALLAAVLEITRGAKRIVDLFAGCGTFALPLAQAAEVHAVEGERDMVAALDAGWRKAKGLKKVTTEARDLFRNPLLPEDLNPFGAAFDAAVIDPPRAGAEAQVAQLAKARTPVIAYVSCNPVSFARDAKTLAAAGYDLGWVQVVDQFRWSAHIEAVARFTLKD</sequence>
<feature type="binding site" evidence="6">
    <location>
        <position position="293"/>
    </location>
    <ligand>
        <name>S-adenosyl-L-methionine</name>
        <dbReference type="ChEBI" id="CHEBI:59789"/>
    </ligand>
</feature>
<keyword evidence="3 6" id="KW-0808">Transferase</keyword>
<gene>
    <name evidence="8" type="primary">rlmD</name>
    <name evidence="8" type="ORF">PHA8399_03458</name>
</gene>
<organism evidence="8 9">
    <name type="scientific">Leisingera aquaemixtae</name>
    <dbReference type="NCBI Taxonomy" id="1396826"/>
    <lineage>
        <taxon>Bacteria</taxon>
        <taxon>Pseudomonadati</taxon>
        <taxon>Pseudomonadota</taxon>
        <taxon>Alphaproteobacteria</taxon>
        <taxon>Rhodobacterales</taxon>
        <taxon>Roseobacteraceae</taxon>
        <taxon>Leisingera</taxon>
    </lineage>
</organism>
<feature type="active site" description="Nucleophile" evidence="6">
    <location>
        <position position="371"/>
    </location>
</feature>
<accession>A0A0P1HCG9</accession>
<keyword evidence="2 6" id="KW-0489">Methyltransferase</keyword>
<feature type="binding site" evidence="6">
    <location>
        <position position="246"/>
    </location>
    <ligand>
        <name>S-adenosyl-L-methionine</name>
        <dbReference type="ChEBI" id="CHEBI:59789"/>
    </ligand>
</feature>
<evidence type="ECO:0000256" key="3">
    <source>
        <dbReference type="ARBA" id="ARBA00022679"/>
    </source>
</evidence>
<dbReference type="GO" id="GO:0051539">
    <property type="term" value="F:4 iron, 4 sulfur cluster binding"/>
    <property type="evidence" value="ECO:0007669"/>
    <property type="project" value="UniProtKB-KW"/>
</dbReference>
<proteinExistence type="inferred from homology"/>
<protein>
    <submittedName>
        <fullName evidence="8">23S rRNA (Uracil(1939)-C(5))-methyltransferase RlmD</fullName>
        <ecNumber evidence="8">2.1.1.190</ecNumber>
    </submittedName>
</protein>
<keyword evidence="4 6" id="KW-0949">S-adenosyl-L-methionine</keyword>
<evidence type="ECO:0000256" key="6">
    <source>
        <dbReference type="PROSITE-ProRule" id="PRU01024"/>
    </source>
</evidence>
<dbReference type="EC" id="2.1.1.190" evidence="8"/>
<dbReference type="Gene3D" id="3.40.50.150">
    <property type="entry name" value="Vaccinia Virus protein VP39"/>
    <property type="match status" value="1"/>
</dbReference>
<dbReference type="RefSeq" id="WP_058287344.1">
    <property type="nucleotide sequence ID" value="NZ_CYSR01000031.1"/>
</dbReference>
<evidence type="ECO:0000313" key="8">
    <source>
        <dbReference type="EMBL" id="CUI01317.1"/>
    </source>
</evidence>
<evidence type="ECO:0000313" key="9">
    <source>
        <dbReference type="Proteomes" id="UP000051326"/>
    </source>
</evidence>
<feature type="binding site" evidence="6">
    <location>
        <position position="273"/>
    </location>
    <ligand>
        <name>S-adenosyl-L-methionine</name>
        <dbReference type="ChEBI" id="CHEBI:59789"/>
    </ligand>
</feature>
<dbReference type="InterPro" id="IPR012340">
    <property type="entry name" value="NA-bd_OB-fold"/>
</dbReference>
<dbReference type="GO" id="GO:0070475">
    <property type="term" value="P:rRNA base methylation"/>
    <property type="evidence" value="ECO:0007669"/>
    <property type="project" value="TreeGrafter"/>
</dbReference>
<feature type="active site" evidence="7">
    <location>
        <position position="371"/>
    </location>
</feature>
<keyword evidence="1" id="KW-0408">Iron</keyword>
<dbReference type="CDD" id="cd02440">
    <property type="entry name" value="AdoMet_MTases"/>
    <property type="match status" value="1"/>
</dbReference>
<dbReference type="STRING" id="1396826.PHA8399_03458"/>